<evidence type="ECO:0000313" key="2">
    <source>
        <dbReference type="Proteomes" id="UP000691718"/>
    </source>
</evidence>
<organism evidence="1 2">
    <name type="scientific">Parnassius apollo</name>
    <name type="common">Apollo butterfly</name>
    <name type="synonym">Papilio apollo</name>
    <dbReference type="NCBI Taxonomy" id="110799"/>
    <lineage>
        <taxon>Eukaryota</taxon>
        <taxon>Metazoa</taxon>
        <taxon>Ecdysozoa</taxon>
        <taxon>Arthropoda</taxon>
        <taxon>Hexapoda</taxon>
        <taxon>Insecta</taxon>
        <taxon>Pterygota</taxon>
        <taxon>Neoptera</taxon>
        <taxon>Endopterygota</taxon>
        <taxon>Lepidoptera</taxon>
        <taxon>Glossata</taxon>
        <taxon>Ditrysia</taxon>
        <taxon>Papilionoidea</taxon>
        <taxon>Papilionidae</taxon>
        <taxon>Parnassiinae</taxon>
        <taxon>Parnassini</taxon>
        <taxon>Parnassius</taxon>
        <taxon>Parnassius</taxon>
    </lineage>
</organism>
<keyword evidence="2" id="KW-1185">Reference proteome</keyword>
<dbReference type="AlphaFoldDB" id="A0A8S3W3S6"/>
<dbReference type="EMBL" id="CAJQZP010000117">
    <property type="protein sequence ID" value="CAG4939478.1"/>
    <property type="molecule type" value="Genomic_DNA"/>
</dbReference>
<name>A0A8S3W3S6_PARAO</name>
<evidence type="ECO:0000313" key="1">
    <source>
        <dbReference type="EMBL" id="CAG4939478.1"/>
    </source>
</evidence>
<protein>
    <submittedName>
        <fullName evidence="1">(apollo) hypothetical protein</fullName>
    </submittedName>
</protein>
<comment type="caution">
    <text evidence="1">The sequence shown here is derived from an EMBL/GenBank/DDBJ whole genome shotgun (WGS) entry which is preliminary data.</text>
</comment>
<accession>A0A8S3W3S6</accession>
<reference evidence="1" key="1">
    <citation type="submission" date="2021-04" db="EMBL/GenBank/DDBJ databases">
        <authorList>
            <person name="Tunstrom K."/>
        </authorList>
    </citation>
    <scope>NUCLEOTIDE SEQUENCE</scope>
</reference>
<dbReference type="Proteomes" id="UP000691718">
    <property type="component" value="Unassembled WGS sequence"/>
</dbReference>
<sequence>MDQIEAAARLTPSQVLPWHHQPRYFHHLQQRYKAAHLMLGQLEDHPLRLSRFAMLDLRDKLICVTI</sequence>
<gene>
    <name evidence="1" type="ORF">PAPOLLO_LOCUS1828</name>
</gene>
<proteinExistence type="predicted"/>